<dbReference type="PANTHER" id="PTHR33018">
    <property type="entry name" value="OS10G0338966 PROTEIN-RELATED"/>
    <property type="match status" value="1"/>
</dbReference>
<keyword evidence="4" id="KW-1185">Reference proteome</keyword>
<gene>
    <name evidence="5 6" type="primary">LOC130502237</name>
    <name evidence="7" type="synonym">LOC130507047</name>
    <name evidence="8 9" type="synonym">LOC130507890</name>
</gene>
<accession>A0A9W3CNC9</accession>
<organism evidence="4 6">
    <name type="scientific">Raphanus sativus</name>
    <name type="common">Radish</name>
    <name type="synonym">Raphanus raphanistrum var. sativus</name>
    <dbReference type="NCBI Taxonomy" id="3726"/>
    <lineage>
        <taxon>Eukaryota</taxon>
        <taxon>Viridiplantae</taxon>
        <taxon>Streptophyta</taxon>
        <taxon>Embryophyta</taxon>
        <taxon>Tracheophyta</taxon>
        <taxon>Spermatophyta</taxon>
        <taxon>Magnoliopsida</taxon>
        <taxon>eudicotyledons</taxon>
        <taxon>Gunneridae</taxon>
        <taxon>Pentapetalae</taxon>
        <taxon>rosids</taxon>
        <taxon>malvids</taxon>
        <taxon>Brassicales</taxon>
        <taxon>Brassicaceae</taxon>
        <taxon>Brassiceae</taxon>
        <taxon>Raphanus</taxon>
    </lineage>
</organism>
<feature type="compositionally biased region" description="Basic residues" evidence="1">
    <location>
        <begin position="130"/>
        <end position="142"/>
    </location>
</feature>
<reference evidence="5 6" key="2">
    <citation type="submission" date="2025-04" db="UniProtKB">
        <authorList>
            <consortium name="RefSeq"/>
        </authorList>
    </citation>
    <scope>IDENTIFICATION</scope>
    <source>
        <tissue evidence="5 6">Leaf</tissue>
    </source>
</reference>
<feature type="domain" description="Transposase Tnp1/En/Spm-like" evidence="2">
    <location>
        <begin position="681"/>
        <end position="743"/>
    </location>
</feature>
<dbReference type="Pfam" id="PF26133">
    <property type="entry name" value="DUF8039"/>
    <property type="match status" value="1"/>
</dbReference>
<proteinExistence type="predicted"/>
<dbReference type="PANTHER" id="PTHR33018:SF34">
    <property type="entry name" value="OS02G0472350 PROTEIN"/>
    <property type="match status" value="1"/>
</dbReference>
<dbReference type="Proteomes" id="UP000504610">
    <property type="component" value="Chromosome 2"/>
</dbReference>
<dbReference type="InterPro" id="IPR004252">
    <property type="entry name" value="Probable_transposase_24"/>
</dbReference>
<dbReference type="Pfam" id="PF03017">
    <property type="entry name" value="Transposase_23"/>
    <property type="match status" value="2"/>
</dbReference>
<feature type="region of interest" description="Disordered" evidence="1">
    <location>
        <begin position="1"/>
        <end position="30"/>
    </location>
</feature>
<evidence type="ECO:0000313" key="6">
    <source>
        <dbReference type="RefSeq" id="XP_056852975.1"/>
    </source>
</evidence>
<feature type="compositionally biased region" description="Low complexity" evidence="1">
    <location>
        <begin position="635"/>
        <end position="649"/>
    </location>
</feature>
<dbReference type="KEGG" id="rsz:130502237"/>
<feature type="compositionally biased region" description="Basic residues" evidence="1">
    <location>
        <begin position="1"/>
        <end position="18"/>
    </location>
</feature>
<feature type="compositionally biased region" description="Acidic residues" evidence="1">
    <location>
        <begin position="46"/>
        <end position="112"/>
    </location>
</feature>
<feature type="region of interest" description="Disordered" evidence="1">
    <location>
        <begin position="625"/>
        <end position="670"/>
    </location>
</feature>
<feature type="domain" description="Transposase Tnp1/En/Spm-like" evidence="2">
    <location>
        <begin position="451"/>
        <end position="508"/>
    </location>
</feature>
<dbReference type="RefSeq" id="XP_056852975.1">
    <property type="nucleotide sequence ID" value="XM_056996995.1"/>
</dbReference>
<evidence type="ECO:0000313" key="4">
    <source>
        <dbReference type="Proteomes" id="UP000504610"/>
    </source>
</evidence>
<evidence type="ECO:0000313" key="9">
    <source>
        <dbReference type="RefSeq" id="XP_056858597.1"/>
    </source>
</evidence>
<dbReference type="OrthoDB" id="1111607at2759"/>
<feature type="region of interest" description="Disordered" evidence="1">
    <location>
        <begin position="46"/>
        <end position="143"/>
    </location>
</feature>
<dbReference type="RefSeq" id="XP_056858597.1">
    <property type="nucleotide sequence ID" value="XM_057002617.1"/>
</dbReference>
<dbReference type="AlphaFoldDB" id="A0A9W3CNC9"/>
<feature type="compositionally biased region" description="Polar residues" evidence="1">
    <location>
        <begin position="119"/>
        <end position="129"/>
    </location>
</feature>
<evidence type="ECO:0000313" key="7">
    <source>
        <dbReference type="RefSeq" id="XP_056857737.1"/>
    </source>
</evidence>
<dbReference type="Pfam" id="PF03004">
    <property type="entry name" value="Transposase_24"/>
    <property type="match status" value="1"/>
</dbReference>
<dbReference type="InterPro" id="IPR004264">
    <property type="entry name" value="Transposase_23"/>
</dbReference>
<dbReference type="KEGG" id="rsz:130507890"/>
<evidence type="ECO:0000313" key="8">
    <source>
        <dbReference type="RefSeq" id="XP_056858596.1"/>
    </source>
</evidence>
<reference evidence="4" key="1">
    <citation type="journal article" date="2019" name="Database">
        <title>The radish genome database (RadishGD): an integrated information resource for radish genomics.</title>
        <authorList>
            <person name="Yu H.J."/>
            <person name="Baek S."/>
            <person name="Lee Y.J."/>
            <person name="Cho A."/>
            <person name="Mun J.H."/>
        </authorList>
    </citation>
    <scope>NUCLEOTIDE SEQUENCE [LARGE SCALE GENOMIC DNA]</scope>
    <source>
        <strain evidence="4">cv. WK10039</strain>
    </source>
</reference>
<protein>
    <submittedName>
        <fullName evidence="5 6">Uncharacterized protein LOC130502237 isoform X1</fullName>
    </submittedName>
    <submittedName>
        <fullName evidence="7">Uncharacterized protein LOC130507047</fullName>
    </submittedName>
    <submittedName>
        <fullName evidence="8 9">Uncharacterized protein LOC130507890 isoform X1</fullName>
    </submittedName>
</protein>
<evidence type="ECO:0000313" key="5">
    <source>
        <dbReference type="RefSeq" id="XP_056852974.1"/>
    </source>
</evidence>
<name>A0A9W3CNC9_RAPSA</name>
<dbReference type="RefSeq" id="XP_056852974.1">
    <property type="nucleotide sequence ID" value="XM_056996994.1"/>
</dbReference>
<evidence type="ECO:0000256" key="1">
    <source>
        <dbReference type="SAM" id="MobiDB-lite"/>
    </source>
</evidence>
<evidence type="ECO:0000259" key="3">
    <source>
        <dbReference type="Pfam" id="PF26133"/>
    </source>
</evidence>
<feature type="domain" description="DUF8039" evidence="3">
    <location>
        <begin position="541"/>
        <end position="621"/>
    </location>
</feature>
<sequence>MGNQRNKRVPKRVPKRAKKQTDVEMEVADEEQFIEHITTRAVSDEMVEEAQELGEENQNEMEEEAQELGEENQNEMEEEAQELGEEIQNEMEEEAQDLGEENQNEMEEEEEAVAGADGVQTQTDTASTSQRKRRRGPTKMKHIAKDPNERQHVDFTDMGDPCGPGSVLLSSYLGPLVREHVPVIIDNWRQVSEEIKTVLWKSIEMRFDLDEDFKKVAVFKQMGCLWRASKSRLVTSVRKAPTIKARMSLQPNNVTTAEWRKFVRDKTSQAFKVVSDSYKERRQKQIPHTCGRKGMVRLREDLVKSSEDPSKVSRLRVWVKSRTKKDGTPVNVNAAEKIKKASEIELEGHADSTTTNPKHDMLSQILGPDQPGRLRAMGRGISMTKLNCLQVKDSYIAAMEQKQVYMQEQVNDLQKALRRMNNQGPATDVSENQSVNNTRSLPKCYLVDWASVDVKVAEGRVVSAEADELVNGIPLGPHAVKVLVETAIKADTFLWRPAQNMFTLEDAVGEMIAWHSDHCIVATAGLIPEDNAPNSPFTGSVNKCKLMDYIKKEEVVAVGRWQTKEPKSLVNGLPLGPNAVKVYVDEVLNPTAYIWRPTVGKTTMEDFMNCYVAWPANCVVFESDMTDSPRRQQSDSKAVSSSSKNQKSPLTPPAPKKPFTPASPLRRSERNKFKPNQKIQLLDISGNNVVVAEGRWSSSNPEHLVHFQALGLGACRVFVDVVKVKDAAVWRTSSEIEYMEDALGSCLAWPEDKIITV</sequence>
<dbReference type="RefSeq" id="XP_056858596.1">
    <property type="nucleotide sequence ID" value="XM_057002616.1"/>
</dbReference>
<evidence type="ECO:0000259" key="2">
    <source>
        <dbReference type="Pfam" id="PF03017"/>
    </source>
</evidence>
<dbReference type="RefSeq" id="XP_056857737.1">
    <property type="nucleotide sequence ID" value="XM_057001757.1"/>
</dbReference>
<dbReference type="GeneID" id="130502237"/>
<dbReference type="KEGG" id="rsz:130507047"/>
<dbReference type="InterPro" id="IPR058352">
    <property type="entry name" value="DUF8039"/>
</dbReference>